<dbReference type="Proteomes" id="UP000185161">
    <property type="component" value="Chromosome"/>
</dbReference>
<name>A0A1L6J8G1_9SPHN</name>
<dbReference type="AlphaFoldDB" id="A0A1L6J8G1"/>
<dbReference type="STRING" id="93064.BRX40_06430"/>
<evidence type="ECO:0000259" key="1">
    <source>
        <dbReference type="Pfam" id="PF20109"/>
    </source>
</evidence>
<evidence type="ECO:0000313" key="3">
    <source>
        <dbReference type="Proteomes" id="UP000185161"/>
    </source>
</evidence>
<evidence type="ECO:0000313" key="2">
    <source>
        <dbReference type="EMBL" id="APR52116.1"/>
    </source>
</evidence>
<reference evidence="3" key="1">
    <citation type="submission" date="2016-12" db="EMBL/GenBank/DDBJ databases">
        <title>Whole genome sequencing of Sphingomonas sp. ABOJV.</title>
        <authorList>
            <person name="Conlan S."/>
            <person name="Thomas P.J."/>
            <person name="Mullikin J."/>
            <person name="Palmore T.N."/>
            <person name="Frank K.M."/>
            <person name="Segre J.A."/>
        </authorList>
    </citation>
    <scope>NUCLEOTIDE SEQUENCE [LARGE SCALE GENOMIC DNA]</scope>
    <source>
        <strain evidence="3">ABOJV</strain>
    </source>
</reference>
<dbReference type="Pfam" id="PF20109">
    <property type="entry name" value="Trans_reg_dom"/>
    <property type="match status" value="1"/>
</dbReference>
<organism evidence="2 3">
    <name type="scientific">Sphingomonas koreensis</name>
    <dbReference type="NCBI Taxonomy" id="93064"/>
    <lineage>
        <taxon>Bacteria</taxon>
        <taxon>Pseudomonadati</taxon>
        <taxon>Pseudomonadota</taxon>
        <taxon>Alphaproteobacteria</taxon>
        <taxon>Sphingomonadales</taxon>
        <taxon>Sphingomonadaceae</taxon>
        <taxon>Sphingomonas</taxon>
    </lineage>
</organism>
<feature type="domain" description="Transcriptional regulator-like" evidence="1">
    <location>
        <begin position="8"/>
        <end position="66"/>
    </location>
</feature>
<keyword evidence="3" id="KW-1185">Reference proteome</keyword>
<dbReference type="KEGG" id="skr:BRX40_06430"/>
<dbReference type="InterPro" id="IPR045465">
    <property type="entry name" value="Trans_reg_dom"/>
</dbReference>
<gene>
    <name evidence="2" type="ORF">BRX40_06430</name>
</gene>
<dbReference type="GeneID" id="44135606"/>
<dbReference type="EMBL" id="CP018820">
    <property type="protein sequence ID" value="APR52116.1"/>
    <property type="molecule type" value="Genomic_DNA"/>
</dbReference>
<sequence length="67" mass="7144">MPLAGLPDWRDADAYAPALAGGRPAIAWEVLRRDPAYRADYVARGCGGAADDRAAAFAADWGLHFRA</sequence>
<dbReference type="OrthoDB" id="9800831at2"/>
<dbReference type="RefSeq" id="WP_075151030.1">
    <property type="nucleotide sequence ID" value="NZ_CP018820.1"/>
</dbReference>
<proteinExistence type="predicted"/>
<protein>
    <recommendedName>
        <fullName evidence="1">Transcriptional regulator-like domain-containing protein</fullName>
    </recommendedName>
</protein>
<accession>A0A1L6J8G1</accession>